<feature type="domain" description="Gamma-glutamylcyclotransferase AIG2-like" evidence="4">
    <location>
        <begin position="5"/>
        <end position="114"/>
    </location>
</feature>
<dbReference type="InterPro" id="IPR039126">
    <property type="entry name" value="GGACT"/>
</dbReference>
<dbReference type="GO" id="GO:0061929">
    <property type="term" value="F:gamma-glutamylaminecyclotransferase activity"/>
    <property type="evidence" value="ECO:0007669"/>
    <property type="project" value="InterPro"/>
</dbReference>
<evidence type="ECO:0000313" key="5">
    <source>
        <dbReference type="EMBL" id="RKQ60445.1"/>
    </source>
</evidence>
<dbReference type="CDD" id="cd06661">
    <property type="entry name" value="GGCT_like"/>
    <property type="match status" value="1"/>
</dbReference>
<organism evidence="5 6">
    <name type="scientific">Thermovibrio guaymasensis</name>
    <dbReference type="NCBI Taxonomy" id="240167"/>
    <lineage>
        <taxon>Bacteria</taxon>
        <taxon>Pseudomonadati</taxon>
        <taxon>Aquificota</taxon>
        <taxon>Aquificia</taxon>
        <taxon>Desulfurobacteriales</taxon>
        <taxon>Desulfurobacteriaceae</taxon>
        <taxon>Thermovibrio</taxon>
    </lineage>
</organism>
<feature type="active site" description="Proton acceptor" evidence="2">
    <location>
        <position position="74"/>
    </location>
</feature>
<dbReference type="EMBL" id="RBIE01000004">
    <property type="protein sequence ID" value="RKQ60445.1"/>
    <property type="molecule type" value="Genomic_DNA"/>
</dbReference>
<comment type="similarity">
    <text evidence="1 3">Belongs to the gamma-glutamylcyclotransferase family.</text>
</comment>
<dbReference type="OrthoDB" id="8538589at2"/>
<comment type="caution">
    <text evidence="5">The sequence shown here is derived from an EMBL/GenBank/DDBJ whole genome shotgun (WGS) entry which is preliminary data.</text>
</comment>
<accession>A0A420W5T4</accession>
<evidence type="ECO:0000256" key="1">
    <source>
        <dbReference type="ARBA" id="ARBA00008861"/>
    </source>
</evidence>
<dbReference type="Gene3D" id="3.10.490.10">
    <property type="entry name" value="Gamma-glutamyl cyclotransferase-like"/>
    <property type="match status" value="1"/>
</dbReference>
<dbReference type="InterPro" id="IPR036568">
    <property type="entry name" value="GGCT-like_sf"/>
</dbReference>
<dbReference type="InterPro" id="IPR013024">
    <property type="entry name" value="GGCT-like"/>
</dbReference>
<dbReference type="PANTHER" id="PTHR12510:SF4">
    <property type="entry name" value="GAMMA-GLUTAMYLAMINECYCLOTRANSFERASE"/>
    <property type="match status" value="1"/>
</dbReference>
<dbReference type="InterPro" id="IPR009288">
    <property type="entry name" value="AIG2-like_dom"/>
</dbReference>
<evidence type="ECO:0000256" key="3">
    <source>
        <dbReference type="RuleBase" id="RU367036"/>
    </source>
</evidence>
<dbReference type="AlphaFoldDB" id="A0A420W5T4"/>
<dbReference type="Proteomes" id="UP000280881">
    <property type="component" value="Unassembled WGS sequence"/>
</dbReference>
<keyword evidence="6" id="KW-1185">Reference proteome</keyword>
<dbReference type="PANTHER" id="PTHR12510">
    <property type="entry name" value="TROPONIN C-AKIN-1 PROTEIN"/>
    <property type="match status" value="1"/>
</dbReference>
<dbReference type="GO" id="GO:0005829">
    <property type="term" value="C:cytosol"/>
    <property type="evidence" value="ECO:0007669"/>
    <property type="project" value="TreeGrafter"/>
</dbReference>
<evidence type="ECO:0000313" key="6">
    <source>
        <dbReference type="Proteomes" id="UP000280881"/>
    </source>
</evidence>
<evidence type="ECO:0000256" key="2">
    <source>
        <dbReference type="PIRSR" id="PIRSR639126-1"/>
    </source>
</evidence>
<keyword evidence="5" id="KW-0808">Transferase</keyword>
<dbReference type="Pfam" id="PF06094">
    <property type="entry name" value="GGACT"/>
    <property type="match status" value="1"/>
</dbReference>
<sequence>MRELVFVYGTLKRGFWNNALLKRARFIGKGITLEKFKLYTVGFPYAVPDEEGLPLKGEVYEVDEKTLLELDNLEGYPIHYKRKRVKVKLNTRKEVEALMYYRKEPKGTPVPPKGKFFVWEGE</sequence>
<dbReference type="GO" id="GO:0016740">
    <property type="term" value="F:transferase activity"/>
    <property type="evidence" value="ECO:0007669"/>
    <property type="project" value="UniProtKB-KW"/>
</dbReference>
<proteinExistence type="inferred from homology"/>
<protein>
    <recommendedName>
        <fullName evidence="3">Gamma-glutamylcyclotransferase family protein</fullName>
    </recommendedName>
</protein>
<evidence type="ECO:0000259" key="4">
    <source>
        <dbReference type="Pfam" id="PF06094"/>
    </source>
</evidence>
<dbReference type="RefSeq" id="WP_121171680.1">
    <property type="nucleotide sequence ID" value="NZ_RBIE01000004.1"/>
</dbReference>
<name>A0A420W5T4_9BACT</name>
<dbReference type="SUPFAM" id="SSF110857">
    <property type="entry name" value="Gamma-glutamyl cyclotransferase-like"/>
    <property type="match status" value="1"/>
</dbReference>
<reference evidence="5 6" key="1">
    <citation type="submission" date="2018-10" db="EMBL/GenBank/DDBJ databases">
        <title>Genomic Encyclopedia of Type Strains, Phase IV (KMG-IV): sequencing the most valuable type-strain genomes for metagenomic binning, comparative biology and taxonomic classification.</title>
        <authorList>
            <person name="Goeker M."/>
        </authorList>
    </citation>
    <scope>NUCLEOTIDE SEQUENCE [LARGE SCALE GENOMIC DNA]</scope>
    <source>
        <strain evidence="5 6">DSM 15521</strain>
    </source>
</reference>
<gene>
    <name evidence="5" type="ORF">C7457_1522</name>
</gene>